<dbReference type="AlphaFoldDB" id="A0A1L9MXU2"/>
<dbReference type="VEuPathDB" id="FungiDB:ASPTUDRAFT_77001"/>
<name>A0A1L9MXU2_ASPTC</name>
<protein>
    <submittedName>
        <fullName evidence="1">Uncharacterized protein</fullName>
    </submittedName>
</protein>
<keyword evidence="2" id="KW-1185">Reference proteome</keyword>
<gene>
    <name evidence="1" type="ORF">ASPTUDRAFT_77001</name>
</gene>
<proteinExistence type="predicted"/>
<reference evidence="2" key="1">
    <citation type="journal article" date="2017" name="Genome Biol.">
        <title>Comparative genomics reveals high biological diversity and specific adaptations in the industrially and medically important fungal genus Aspergillus.</title>
        <authorList>
            <person name="de Vries R.P."/>
            <person name="Riley R."/>
            <person name="Wiebenga A."/>
            <person name="Aguilar-Osorio G."/>
            <person name="Amillis S."/>
            <person name="Uchima C.A."/>
            <person name="Anderluh G."/>
            <person name="Asadollahi M."/>
            <person name="Askin M."/>
            <person name="Barry K."/>
            <person name="Battaglia E."/>
            <person name="Bayram O."/>
            <person name="Benocci T."/>
            <person name="Braus-Stromeyer S.A."/>
            <person name="Caldana C."/>
            <person name="Canovas D."/>
            <person name="Cerqueira G.C."/>
            <person name="Chen F."/>
            <person name="Chen W."/>
            <person name="Choi C."/>
            <person name="Clum A."/>
            <person name="Dos Santos R.A."/>
            <person name="Damasio A.R."/>
            <person name="Diallinas G."/>
            <person name="Emri T."/>
            <person name="Fekete E."/>
            <person name="Flipphi M."/>
            <person name="Freyberg S."/>
            <person name="Gallo A."/>
            <person name="Gournas C."/>
            <person name="Habgood R."/>
            <person name="Hainaut M."/>
            <person name="Harispe M.L."/>
            <person name="Henrissat B."/>
            <person name="Hilden K.S."/>
            <person name="Hope R."/>
            <person name="Hossain A."/>
            <person name="Karabika E."/>
            <person name="Karaffa L."/>
            <person name="Karanyi Z."/>
            <person name="Krasevec N."/>
            <person name="Kuo A."/>
            <person name="Kusch H."/>
            <person name="LaButti K."/>
            <person name="Lagendijk E.L."/>
            <person name="Lapidus A."/>
            <person name="Levasseur A."/>
            <person name="Lindquist E."/>
            <person name="Lipzen A."/>
            <person name="Logrieco A.F."/>
            <person name="MacCabe A."/>
            <person name="Maekelae M.R."/>
            <person name="Malavazi I."/>
            <person name="Melin P."/>
            <person name="Meyer V."/>
            <person name="Mielnichuk N."/>
            <person name="Miskei M."/>
            <person name="Molnar A.P."/>
            <person name="Mule G."/>
            <person name="Ngan C.Y."/>
            <person name="Orejas M."/>
            <person name="Orosz E."/>
            <person name="Ouedraogo J.P."/>
            <person name="Overkamp K.M."/>
            <person name="Park H.-S."/>
            <person name="Perrone G."/>
            <person name="Piumi F."/>
            <person name="Punt P.J."/>
            <person name="Ram A.F."/>
            <person name="Ramon A."/>
            <person name="Rauscher S."/>
            <person name="Record E."/>
            <person name="Riano-Pachon D.M."/>
            <person name="Robert V."/>
            <person name="Roehrig J."/>
            <person name="Ruller R."/>
            <person name="Salamov A."/>
            <person name="Salih N.S."/>
            <person name="Samson R.A."/>
            <person name="Sandor E."/>
            <person name="Sanguinetti M."/>
            <person name="Schuetze T."/>
            <person name="Sepcic K."/>
            <person name="Shelest E."/>
            <person name="Sherlock G."/>
            <person name="Sophianopoulou V."/>
            <person name="Squina F.M."/>
            <person name="Sun H."/>
            <person name="Susca A."/>
            <person name="Todd R.B."/>
            <person name="Tsang A."/>
            <person name="Unkles S.E."/>
            <person name="van de Wiele N."/>
            <person name="van Rossen-Uffink D."/>
            <person name="Oliveira J.V."/>
            <person name="Vesth T.C."/>
            <person name="Visser J."/>
            <person name="Yu J.-H."/>
            <person name="Zhou M."/>
            <person name="Andersen M.R."/>
            <person name="Archer D.B."/>
            <person name="Baker S.E."/>
            <person name="Benoit I."/>
            <person name="Brakhage A.A."/>
            <person name="Braus G.H."/>
            <person name="Fischer R."/>
            <person name="Frisvad J.C."/>
            <person name="Goldman G.H."/>
            <person name="Houbraken J."/>
            <person name="Oakley B."/>
            <person name="Pocsi I."/>
            <person name="Scazzocchio C."/>
            <person name="Seiboth B."/>
            <person name="vanKuyk P.A."/>
            <person name="Wortman J."/>
            <person name="Dyer P.S."/>
            <person name="Grigoriev I.V."/>
        </authorList>
    </citation>
    <scope>NUCLEOTIDE SEQUENCE [LARGE SCALE GENOMIC DNA]</scope>
    <source>
        <strain evidence="2">CBS 134.48</strain>
    </source>
</reference>
<organism evidence="1 2">
    <name type="scientific">Aspergillus tubingensis (strain CBS 134.48)</name>
    <dbReference type="NCBI Taxonomy" id="767770"/>
    <lineage>
        <taxon>Eukaryota</taxon>
        <taxon>Fungi</taxon>
        <taxon>Dikarya</taxon>
        <taxon>Ascomycota</taxon>
        <taxon>Pezizomycotina</taxon>
        <taxon>Eurotiomycetes</taxon>
        <taxon>Eurotiomycetidae</taxon>
        <taxon>Eurotiales</taxon>
        <taxon>Aspergillaceae</taxon>
        <taxon>Aspergillus</taxon>
        <taxon>Aspergillus subgen. Circumdati</taxon>
    </lineage>
</organism>
<dbReference type="OrthoDB" id="10443154at2759"/>
<dbReference type="Proteomes" id="UP000184304">
    <property type="component" value="Unassembled WGS sequence"/>
</dbReference>
<evidence type="ECO:0000313" key="1">
    <source>
        <dbReference type="EMBL" id="OJI81692.1"/>
    </source>
</evidence>
<dbReference type="EMBL" id="KV878205">
    <property type="protein sequence ID" value="OJI81692.1"/>
    <property type="molecule type" value="Genomic_DNA"/>
</dbReference>
<evidence type="ECO:0000313" key="2">
    <source>
        <dbReference type="Proteomes" id="UP000184304"/>
    </source>
</evidence>
<sequence length="143" mass="15612">MPRRHKIDSAHTHCSFPENLMCSLSLSVLVTPLRIHAASSGKQTTLVSLAEGVSTRMASKAHRSLEGRMQENWSDHNSLPAAIRDSLGRSIYLLRNIIPTGAWSTRNVKGFPSLVPVGTVDVDSQLLVEAGDYTQGVLARYSN</sequence>
<accession>A0A1L9MXU2</accession>